<dbReference type="Proteomes" id="UP000323608">
    <property type="component" value="Unassembled WGS sequence"/>
</dbReference>
<dbReference type="EMBL" id="VNIP01000006">
    <property type="protein sequence ID" value="KAA1182274.1"/>
    <property type="molecule type" value="Genomic_DNA"/>
</dbReference>
<dbReference type="RefSeq" id="WP_149634349.1">
    <property type="nucleotide sequence ID" value="NZ_VNIP01000006.1"/>
</dbReference>
<proteinExistence type="predicted"/>
<feature type="region of interest" description="Disordered" evidence="1">
    <location>
        <begin position="65"/>
        <end position="89"/>
    </location>
</feature>
<comment type="caution">
    <text evidence="3">The sequence shown here is derived from an EMBL/GenBank/DDBJ whole genome shotgun (WGS) entry which is preliminary data.</text>
</comment>
<protein>
    <submittedName>
        <fullName evidence="3">Uncharacterized protein</fullName>
    </submittedName>
</protein>
<name>A0A5B0W5T8_RHITR</name>
<feature type="transmembrane region" description="Helical" evidence="2">
    <location>
        <begin position="29"/>
        <end position="51"/>
    </location>
</feature>
<keyword evidence="2" id="KW-1133">Transmembrane helix</keyword>
<evidence type="ECO:0000256" key="2">
    <source>
        <dbReference type="SAM" id="Phobius"/>
    </source>
</evidence>
<evidence type="ECO:0000256" key="1">
    <source>
        <dbReference type="SAM" id="MobiDB-lite"/>
    </source>
</evidence>
<sequence length="89" mass="9670">MPTQLNKAAAGRRAAFKSGRQTPMFTKEWSIPAILTVFLFGVCGLIAYFTWTLMPPATPVRNHVGSPITLSDHNGQPTAEHAPAPKKQP</sequence>
<evidence type="ECO:0000313" key="4">
    <source>
        <dbReference type="Proteomes" id="UP000323608"/>
    </source>
</evidence>
<evidence type="ECO:0000313" key="3">
    <source>
        <dbReference type="EMBL" id="KAA1182274.1"/>
    </source>
</evidence>
<dbReference type="AlphaFoldDB" id="A0A5B0W5T8"/>
<gene>
    <name evidence="3" type="ORF">FP026_09320</name>
</gene>
<keyword evidence="2" id="KW-0472">Membrane</keyword>
<organism evidence="3 4">
    <name type="scientific">Rhizobium tropici</name>
    <dbReference type="NCBI Taxonomy" id="398"/>
    <lineage>
        <taxon>Bacteria</taxon>
        <taxon>Pseudomonadati</taxon>
        <taxon>Pseudomonadota</taxon>
        <taxon>Alphaproteobacteria</taxon>
        <taxon>Hyphomicrobiales</taxon>
        <taxon>Rhizobiaceae</taxon>
        <taxon>Rhizobium/Agrobacterium group</taxon>
        <taxon>Rhizobium</taxon>
    </lineage>
</organism>
<keyword evidence="2" id="KW-0812">Transmembrane</keyword>
<dbReference type="OrthoDB" id="8390224at2"/>
<accession>A0A5B0W5T8</accession>
<feature type="compositionally biased region" description="Polar residues" evidence="1">
    <location>
        <begin position="68"/>
        <end position="77"/>
    </location>
</feature>
<reference evidence="3 4" key="1">
    <citation type="submission" date="2019-07" db="EMBL/GenBank/DDBJ databases">
        <title>The Draft Genome Sequence of Rhizobium tropici SARCC-755 Associated with Superior Nodulation on Pigeonpea (Cajanus cajan (L.) Millsp.).</title>
        <authorList>
            <person name="Bopape F.L."/>
            <person name="Hassen A.I."/>
            <person name="Swanevelder Z.H."/>
            <person name="Gwata E.T."/>
        </authorList>
    </citation>
    <scope>NUCLEOTIDE SEQUENCE [LARGE SCALE GENOMIC DNA]</scope>
    <source>
        <strain evidence="3 4">SARCC-755</strain>
    </source>
</reference>